<dbReference type="AlphaFoldDB" id="A0A8K2A7L3"/>
<dbReference type="SMART" id="SM01228">
    <property type="entry name" value="GIDA_assoc_3"/>
    <property type="match status" value="1"/>
</dbReference>
<dbReference type="PROSITE" id="PS01280">
    <property type="entry name" value="GIDA_1"/>
    <property type="match status" value="1"/>
</dbReference>
<dbReference type="Pfam" id="PF13932">
    <property type="entry name" value="SAM_GIDA_C"/>
    <property type="match status" value="1"/>
</dbReference>
<evidence type="ECO:0000256" key="10">
    <source>
        <dbReference type="ARBA" id="ARBA00031800"/>
    </source>
</evidence>
<dbReference type="NCBIfam" id="TIGR00136">
    <property type="entry name" value="mnmG_gidA"/>
    <property type="match status" value="1"/>
</dbReference>
<reference evidence="13" key="1">
    <citation type="submission" date="2019-12" db="EMBL/GenBank/DDBJ databases">
        <title>High-Quality draft genome sequences of three cyanobacteria isolated from the limestone walls of the Old Cathedral of Coimbra.</title>
        <authorList>
            <person name="Tiago I."/>
            <person name="Soares F."/>
            <person name="Portugal A."/>
        </authorList>
    </citation>
    <scope>NUCLEOTIDE SEQUENCE [LARGE SCALE GENOMIC DNA]</scope>
    <source>
        <strain evidence="13">C</strain>
    </source>
</reference>
<dbReference type="InterPro" id="IPR049312">
    <property type="entry name" value="GIDA_C_N"/>
</dbReference>
<evidence type="ECO:0000256" key="4">
    <source>
        <dbReference type="ARBA" id="ARBA00022490"/>
    </source>
</evidence>
<dbReference type="Pfam" id="PF01134">
    <property type="entry name" value="GIDA"/>
    <property type="match status" value="1"/>
</dbReference>
<sequence>MTMQPTVEFIDAFDVVVVGAGHAGCEAALATARLGCRTLLLTLNLDKIAWQPCNPAVGAPAKSQLTHEVDALGGEIGKMADRTYLQKRLLNHSRGPAVWALRAQTDKREYAAVMKGIVENQSNLTLREGMVTDLVLGPNQEVVGLQTYFGVAFACKTVILTTGTFLGGRIWVGNRSMAAGRAGEFAAEGLTHTLARLGFETGRLKTGTPARVDKRSVDYTQMEPQPPDEQVRWFSFDPEVWVERQQMNCYITRTTAQTHRLIRQNLHLSPVYGGWVDAKGPRYCPSIEDKIVRFADKDSHQIFIEPEGRDIPELYIQGFSTGLPETLQLQLLRSLPGLEHCQMLRPAYAVEYDYLPATQCYATLMTKQIEGLFCAGQINGTTGYEEAAAQGIVAGINAARFVRHQEMIVFPREQSYIGTLIDDLCTKDLREPYRMLTSRSEYRLILRSDNADQRLTPLGREVGLIDERRWHLFTQKQANMAAEQTRLQKTRIKEKEPVGVAIATQTQQRINGAITLAELLRRPGFHYEHLLGHGLGTSKLTEAEQAGVEIEIKYEGYIKRQTRQIEQVSRQAQRKLPANLDYAQIQTLSMEAREKLLKVQPLTLGQATRIGGVNPSDINALLVYLETLVLREQSPPVVASGSTERG</sequence>
<dbReference type="InterPro" id="IPR040131">
    <property type="entry name" value="MnmG_N"/>
</dbReference>
<dbReference type="PANTHER" id="PTHR11806">
    <property type="entry name" value="GLUCOSE INHIBITED DIVISION PROTEIN A"/>
    <property type="match status" value="1"/>
</dbReference>
<dbReference type="FunFam" id="1.10.150.570:FF:000001">
    <property type="entry name" value="tRNA uridine 5-carboxymethylaminomethyl modification enzyme MnmG"/>
    <property type="match status" value="1"/>
</dbReference>
<comment type="subunit">
    <text evidence="9 11">Homodimer. Heterotetramer of two MnmE and two MnmG subunits.</text>
</comment>
<dbReference type="GO" id="GO:0030488">
    <property type="term" value="P:tRNA methylation"/>
    <property type="evidence" value="ECO:0007669"/>
    <property type="project" value="TreeGrafter"/>
</dbReference>
<evidence type="ECO:0000256" key="5">
    <source>
        <dbReference type="ARBA" id="ARBA00022630"/>
    </source>
</evidence>
<dbReference type="FunFam" id="3.50.50.60:FF:000094">
    <property type="entry name" value="tRNA uridine 5-carboxymethylaminomethyl modification enzyme MnmG"/>
    <property type="match status" value="1"/>
</dbReference>
<comment type="caution">
    <text evidence="11">Lacks conserved residue(s) required for the propagation of feature annotation.</text>
</comment>
<evidence type="ECO:0000259" key="12">
    <source>
        <dbReference type="SMART" id="SM01228"/>
    </source>
</evidence>
<evidence type="ECO:0000256" key="8">
    <source>
        <dbReference type="ARBA" id="ARBA00023027"/>
    </source>
</evidence>
<dbReference type="Pfam" id="PF21680">
    <property type="entry name" value="GIDA_C_1st"/>
    <property type="match status" value="1"/>
</dbReference>
<dbReference type="InterPro" id="IPR020595">
    <property type="entry name" value="MnmG-rel_CS"/>
</dbReference>
<dbReference type="InterPro" id="IPR047001">
    <property type="entry name" value="MnmG_C_subdom"/>
</dbReference>
<dbReference type="HAMAP" id="MF_00129">
    <property type="entry name" value="MnmG_GidA"/>
    <property type="match status" value="1"/>
</dbReference>
<dbReference type="GO" id="GO:0002098">
    <property type="term" value="P:tRNA wobble uridine modification"/>
    <property type="evidence" value="ECO:0007669"/>
    <property type="project" value="InterPro"/>
</dbReference>
<keyword evidence="5 11" id="KW-0285">Flavoprotein</keyword>
<feature type="binding site" evidence="11">
    <location>
        <begin position="19"/>
        <end position="24"/>
    </location>
    <ligand>
        <name>FAD</name>
        <dbReference type="ChEBI" id="CHEBI:57692"/>
    </ligand>
</feature>
<dbReference type="SUPFAM" id="SSF51905">
    <property type="entry name" value="FAD/NAD(P)-binding domain"/>
    <property type="match status" value="1"/>
</dbReference>
<dbReference type="PANTHER" id="PTHR11806:SF0">
    <property type="entry name" value="PROTEIN MTO1 HOMOLOG, MITOCHONDRIAL"/>
    <property type="match status" value="1"/>
</dbReference>
<dbReference type="InterPro" id="IPR026904">
    <property type="entry name" value="MnmG_C"/>
</dbReference>
<comment type="caution">
    <text evidence="13">The sequence shown here is derived from an EMBL/GenBank/DDBJ whole genome shotgun (WGS) entry which is preliminary data.</text>
</comment>
<dbReference type="RefSeq" id="WP_161824687.1">
    <property type="nucleotide sequence ID" value="NZ_WVIC01000010.1"/>
</dbReference>
<evidence type="ECO:0000256" key="9">
    <source>
        <dbReference type="ARBA" id="ARBA00025948"/>
    </source>
</evidence>
<keyword evidence="4 11" id="KW-0963">Cytoplasm</keyword>
<dbReference type="Gene3D" id="1.10.150.570">
    <property type="entry name" value="GidA associated domain, C-terminal subdomain"/>
    <property type="match status" value="1"/>
</dbReference>
<proteinExistence type="inferred from homology"/>
<dbReference type="Gene3D" id="3.50.50.60">
    <property type="entry name" value="FAD/NAD(P)-binding domain"/>
    <property type="match status" value="2"/>
</dbReference>
<dbReference type="GO" id="GO:0050660">
    <property type="term" value="F:flavin adenine dinucleotide binding"/>
    <property type="evidence" value="ECO:0007669"/>
    <property type="project" value="UniProtKB-UniRule"/>
</dbReference>
<keyword evidence="14" id="KW-1185">Reference proteome</keyword>
<keyword evidence="6 11" id="KW-0819">tRNA processing</keyword>
<dbReference type="GO" id="GO:0005737">
    <property type="term" value="C:cytoplasm"/>
    <property type="evidence" value="ECO:0007669"/>
    <property type="project" value="UniProtKB-SubCell"/>
</dbReference>
<dbReference type="Gene3D" id="1.10.10.1800">
    <property type="entry name" value="tRNA uridine 5-carboxymethylaminomethyl modification enzyme MnmG/GidA"/>
    <property type="match status" value="1"/>
</dbReference>
<dbReference type="InterPro" id="IPR036188">
    <property type="entry name" value="FAD/NAD-bd_sf"/>
</dbReference>
<dbReference type="InterPro" id="IPR044920">
    <property type="entry name" value="MnmG_C_subdom_sf"/>
</dbReference>
<feature type="domain" description="tRNA uridine 5-carboxymethylaminomethyl modification enzyme C-terminal subdomain" evidence="12">
    <location>
        <begin position="552"/>
        <end position="623"/>
    </location>
</feature>
<dbReference type="InterPro" id="IPR004416">
    <property type="entry name" value="MnmG"/>
</dbReference>
<evidence type="ECO:0000256" key="2">
    <source>
        <dbReference type="ARBA" id="ARBA00007653"/>
    </source>
</evidence>
<comment type="cofactor">
    <cofactor evidence="1 11">
        <name>FAD</name>
        <dbReference type="ChEBI" id="CHEBI:57692"/>
    </cofactor>
</comment>
<organism evidence="13 14">
    <name type="scientific">Petrachloros mirabilis ULC683</name>
    <dbReference type="NCBI Taxonomy" id="2781853"/>
    <lineage>
        <taxon>Bacteria</taxon>
        <taxon>Bacillati</taxon>
        <taxon>Cyanobacteriota</taxon>
        <taxon>Cyanophyceae</taxon>
        <taxon>Synechococcales</taxon>
        <taxon>Petrachlorosaceae</taxon>
        <taxon>Petrachloros</taxon>
        <taxon>Petrachloros mirabilis</taxon>
    </lineage>
</organism>
<keyword evidence="8 11" id="KW-0520">NAD</keyword>
<evidence type="ECO:0000256" key="1">
    <source>
        <dbReference type="ARBA" id="ARBA00001974"/>
    </source>
</evidence>
<evidence type="ECO:0000313" key="13">
    <source>
        <dbReference type="EMBL" id="NCJ06205.1"/>
    </source>
</evidence>
<evidence type="ECO:0000256" key="6">
    <source>
        <dbReference type="ARBA" id="ARBA00022694"/>
    </source>
</evidence>
<dbReference type="Proteomes" id="UP000607397">
    <property type="component" value="Unassembled WGS sequence"/>
</dbReference>
<comment type="similarity">
    <text evidence="2 11">Belongs to the MnmG family.</text>
</comment>
<dbReference type="FunFam" id="3.50.50.60:FF:000119">
    <property type="entry name" value="tRNA uridine 5-carboxymethylaminomethyl modification enzyme MnmG"/>
    <property type="match status" value="1"/>
</dbReference>
<gene>
    <name evidence="11 13" type="primary">mnmG</name>
    <name evidence="11" type="synonym">gidA</name>
    <name evidence="13" type="ORF">GS597_06665</name>
</gene>
<name>A0A8K2A7L3_9CYAN</name>
<dbReference type="FunFam" id="1.10.10.1800:FF:000001">
    <property type="entry name" value="tRNA uridine 5-carboxymethylaminomethyl modification enzyme MnmG"/>
    <property type="match status" value="1"/>
</dbReference>
<dbReference type="InterPro" id="IPR002218">
    <property type="entry name" value="MnmG-rel"/>
</dbReference>
<keyword evidence="7 11" id="KW-0274">FAD</keyword>
<accession>A0A8K2A7L3</accession>
<evidence type="ECO:0000313" key="14">
    <source>
        <dbReference type="Proteomes" id="UP000607397"/>
    </source>
</evidence>
<dbReference type="PROSITE" id="PS01281">
    <property type="entry name" value="GIDA_2"/>
    <property type="match status" value="1"/>
</dbReference>
<evidence type="ECO:0000256" key="7">
    <source>
        <dbReference type="ARBA" id="ARBA00022827"/>
    </source>
</evidence>
<comment type="function">
    <text evidence="11">NAD-binding protein involved in the addition of a carboxymethylaminomethyl (cmnm) group at the wobble position (U34) of certain tRNAs, forming tRNA-cmnm(5)s(2)U34.</text>
</comment>
<evidence type="ECO:0000256" key="3">
    <source>
        <dbReference type="ARBA" id="ARBA00020461"/>
    </source>
</evidence>
<evidence type="ECO:0000256" key="11">
    <source>
        <dbReference type="HAMAP-Rule" id="MF_00129"/>
    </source>
</evidence>
<feature type="binding site" evidence="11">
    <location>
        <begin position="280"/>
        <end position="294"/>
    </location>
    <ligand>
        <name>NAD(+)</name>
        <dbReference type="ChEBI" id="CHEBI:57540"/>
    </ligand>
</feature>
<protein>
    <recommendedName>
        <fullName evidence="3 11">tRNA uridine 5-carboxymethylaminomethyl modification enzyme MnmG</fullName>
    </recommendedName>
    <alternativeName>
        <fullName evidence="10 11">Glucose-inhibited division protein A</fullName>
    </alternativeName>
</protein>
<comment type="subcellular location">
    <subcellularLocation>
        <location evidence="11">Cytoplasm</location>
    </subcellularLocation>
</comment>
<dbReference type="EMBL" id="WVIC01000010">
    <property type="protein sequence ID" value="NCJ06205.1"/>
    <property type="molecule type" value="Genomic_DNA"/>
</dbReference>